<dbReference type="RefSeq" id="WP_013433311.1">
    <property type="nucleotide sequence ID" value="NC_014721.1"/>
</dbReference>
<gene>
    <name evidence="1" type="ordered locus">Calkr_2125</name>
</gene>
<dbReference type="KEGG" id="cki:Calkr_2125"/>
<dbReference type="HOGENOM" id="CLU_111039_0_0_9"/>
<proteinExistence type="predicted"/>
<dbReference type="eggNOG" id="ENOG5032YC9">
    <property type="taxonomic scope" value="Bacteria"/>
</dbReference>
<dbReference type="Proteomes" id="UP000009256">
    <property type="component" value="Chromosome"/>
</dbReference>
<dbReference type="EMBL" id="CP002326">
    <property type="protein sequence ID" value="ADQ41590.1"/>
    <property type="molecule type" value="Genomic_DNA"/>
</dbReference>
<reference evidence="1 2" key="2">
    <citation type="journal article" date="2011" name="J. Bacteriol.">
        <title>Complete genome sequences for the anaerobic, extremely thermophilic plant biomass-degrading bacteria Caldicellulosiruptor hydrothermalis, Caldicellulosiruptor kristjanssonii, Caldicellulosiruptor kronotskyensis, Caldicellulosiruptor owensenis, and Caldicellulosiruptor lactoaceticus.</title>
        <authorList>
            <person name="Blumer-Schuette S.E."/>
            <person name="Ozdemir I."/>
            <person name="Mistry D."/>
            <person name="Lucas S."/>
            <person name="Lapidus A."/>
            <person name="Cheng J.F."/>
            <person name="Goodwin L.A."/>
            <person name="Pitluck S."/>
            <person name="Land M.L."/>
            <person name="Hauser L.J."/>
            <person name="Woyke T."/>
            <person name="Mikhailova N."/>
            <person name="Pati A."/>
            <person name="Kyrpides N.C."/>
            <person name="Ivanova N."/>
            <person name="Detter J.C."/>
            <person name="Walston-Davenport K."/>
            <person name="Han S."/>
            <person name="Adams M.W."/>
            <person name="Kelly R.M."/>
        </authorList>
    </citation>
    <scope>NUCLEOTIDE SEQUENCE [LARGE SCALE GENOMIC DNA]</scope>
    <source>
        <strain evidence="2">ATCC 700853 / DSM 12137 / I77R1B</strain>
    </source>
</reference>
<keyword evidence="2" id="KW-1185">Reference proteome</keyword>
<evidence type="ECO:0000313" key="2">
    <source>
        <dbReference type="Proteomes" id="UP000009256"/>
    </source>
</evidence>
<protein>
    <submittedName>
        <fullName evidence="1">Uncharacterized protein</fullName>
    </submittedName>
</protein>
<organism evidence="1 2">
    <name type="scientific">Caldicellulosiruptor acetigenus (strain ATCC 700853 / DSM 12137 / I77R1B)</name>
    <name type="common">Caldicellulosiruptor kristjanssonii</name>
    <dbReference type="NCBI Taxonomy" id="632335"/>
    <lineage>
        <taxon>Bacteria</taxon>
        <taxon>Bacillati</taxon>
        <taxon>Bacillota</taxon>
        <taxon>Bacillota incertae sedis</taxon>
        <taxon>Caldicellulosiruptorales</taxon>
        <taxon>Caldicellulosiruptoraceae</taxon>
        <taxon>Caldicellulosiruptor</taxon>
    </lineage>
</organism>
<evidence type="ECO:0000313" key="1">
    <source>
        <dbReference type="EMBL" id="ADQ41590.1"/>
    </source>
</evidence>
<name>E4S5T0_CALA7</name>
<dbReference type="AlphaFoldDB" id="E4S5T0"/>
<sequence length="210" mass="24559">MQGNQLAISEKQRLFYKAFVNTALSYQEGQNLQDVVKKLIFYGVKMINATPQKEITSFEQAKAEFNFADLIIQMISTITPKEFITIFPVKKNFKGHKYQTKDYFTTIEQLKKFDMDKPIGEKVIELLWDYVNDDITEFLVNYLLAASRLRKFEGKSSLAEEFAQQMGLKTYKLCQDNRGRNFLYDPETGKTTKVKFKVMHLKLIRGRKNC</sequence>
<reference key="1">
    <citation type="submission" date="2010-11" db="EMBL/GenBank/DDBJ databases">
        <title>Complete sequence of chromosome of Caldicellulosiruptor kristjanssonii 177R1B.</title>
        <authorList>
            <consortium name="US DOE Joint Genome Institute"/>
            <person name="Lucas S."/>
            <person name="Copeland A."/>
            <person name="Lapidus A."/>
            <person name="Cheng J.-F."/>
            <person name="Bruce D."/>
            <person name="Goodwin L."/>
            <person name="Pitluck S."/>
            <person name="Davenport K."/>
            <person name="Detter J.C."/>
            <person name="Han C."/>
            <person name="Tapia R."/>
            <person name="Land M."/>
            <person name="Hauser L."/>
            <person name="Jeffries C."/>
            <person name="Kyrpides N."/>
            <person name="Ivanova N."/>
            <person name="Mikhailova N."/>
            <person name="Blumer-Schuette S.E."/>
            <person name="Kelly R.M."/>
            <person name="Woyke T."/>
        </authorList>
    </citation>
    <scope>NUCLEOTIDE SEQUENCE</scope>
    <source>
        <strain>177R1B</strain>
    </source>
</reference>
<accession>E4S5T0</accession>